<dbReference type="EMBL" id="FNCE01000019">
    <property type="protein sequence ID" value="SDG53154.1"/>
    <property type="molecule type" value="Genomic_DNA"/>
</dbReference>
<name>A0A1G7V0A3_9PROT</name>
<organism evidence="2 3">
    <name type="scientific">Limimonas halophila</name>
    <dbReference type="NCBI Taxonomy" id="1082479"/>
    <lineage>
        <taxon>Bacteria</taxon>
        <taxon>Pseudomonadati</taxon>
        <taxon>Pseudomonadota</taxon>
        <taxon>Alphaproteobacteria</taxon>
        <taxon>Rhodospirillales</taxon>
        <taxon>Rhodovibrionaceae</taxon>
        <taxon>Limimonas</taxon>
    </lineage>
</organism>
<sequence length="125" mass="12842">MQHASNAEPPDGDDPQADTPAAIATARSDVATALPGLIRHALATYTAAATVEPAEQPKEQTAQQQAAKTALTHLETLLRLARNLAPPATEPSDAPGEADTDAAAEPADPAGMLRAARAAVHRLRA</sequence>
<keyword evidence="3" id="KW-1185">Reference proteome</keyword>
<dbReference type="AlphaFoldDB" id="A0A1G7V0A3"/>
<reference evidence="2 3" key="1">
    <citation type="submission" date="2016-10" db="EMBL/GenBank/DDBJ databases">
        <authorList>
            <person name="de Groot N.N."/>
        </authorList>
    </citation>
    <scope>NUCLEOTIDE SEQUENCE [LARGE SCALE GENOMIC DNA]</scope>
    <source>
        <strain evidence="2 3">DSM 25584</strain>
    </source>
</reference>
<proteinExistence type="predicted"/>
<dbReference type="RefSeq" id="WP_090022376.1">
    <property type="nucleotide sequence ID" value="NZ_FNCE01000019.1"/>
</dbReference>
<feature type="compositionally biased region" description="Low complexity" evidence="1">
    <location>
        <begin position="84"/>
        <end position="95"/>
    </location>
</feature>
<evidence type="ECO:0000313" key="3">
    <source>
        <dbReference type="Proteomes" id="UP000199415"/>
    </source>
</evidence>
<accession>A0A1G7V0A3</accession>
<evidence type="ECO:0000256" key="1">
    <source>
        <dbReference type="SAM" id="MobiDB-lite"/>
    </source>
</evidence>
<feature type="region of interest" description="Disordered" evidence="1">
    <location>
        <begin position="1"/>
        <end position="26"/>
    </location>
</feature>
<feature type="compositionally biased region" description="Low complexity" evidence="1">
    <location>
        <begin position="103"/>
        <end position="118"/>
    </location>
</feature>
<protein>
    <submittedName>
        <fullName evidence="2">Uncharacterized protein</fullName>
    </submittedName>
</protein>
<evidence type="ECO:0000313" key="2">
    <source>
        <dbReference type="EMBL" id="SDG53154.1"/>
    </source>
</evidence>
<dbReference type="Proteomes" id="UP000199415">
    <property type="component" value="Unassembled WGS sequence"/>
</dbReference>
<dbReference type="STRING" id="1082479.SAMN05216241_1198"/>
<feature type="region of interest" description="Disordered" evidence="1">
    <location>
        <begin position="84"/>
        <end position="125"/>
    </location>
</feature>
<gene>
    <name evidence="2" type="ORF">SAMN05216241_1198</name>
</gene>